<evidence type="ECO:0000313" key="2">
    <source>
        <dbReference type="Proteomes" id="UP000327387"/>
    </source>
</evidence>
<protein>
    <submittedName>
        <fullName evidence="1">Uncharacterized protein</fullName>
    </submittedName>
</protein>
<dbReference type="RefSeq" id="YP_011651715.1">
    <property type="nucleotide sequence ID" value="NC_101270.1"/>
</dbReference>
<dbReference type="Proteomes" id="UP000327387">
    <property type="component" value="Segment"/>
</dbReference>
<sequence>MRINLIIIRVSAGRAFSICPALLCKSDIAPQVLRAGVYVRIRQFLVVCKSDGKYFLYVRIRQ</sequence>
<dbReference type="EMBL" id="MK947458">
    <property type="protein sequence ID" value="QFG07501.1"/>
    <property type="molecule type" value="Genomic_DNA"/>
</dbReference>
<evidence type="ECO:0000313" key="1">
    <source>
        <dbReference type="EMBL" id="QFG07501.1"/>
    </source>
</evidence>
<name>A0A5J6T9M2_9CAUD</name>
<reference evidence="1 2" key="1">
    <citation type="submission" date="2019-05" db="EMBL/GenBank/DDBJ databases">
        <title>Whole genome sequence analysis of broad host range Salmonella enterica bacteriophages.</title>
        <authorList>
            <person name="Bhandare S.G."/>
            <person name="Colavecchio A."/>
            <person name="Emond-Rheault J.-G."/>
            <person name="Hamel J."/>
            <person name="Kukavica-Ibrulj I."/>
            <person name="Boyle B."/>
            <person name="Levesque R.C."/>
            <person name="Goodridge L."/>
        </authorList>
    </citation>
    <scope>NUCLEOTIDE SEQUENCE [LARGE SCALE GENOMIC DNA]</scope>
</reference>
<keyword evidence="2" id="KW-1185">Reference proteome</keyword>
<organism evidence="1 2">
    <name type="scientific">Salmonella phage vB_SenS_SB10</name>
    <dbReference type="NCBI Taxonomy" id="2591134"/>
    <lineage>
        <taxon>Viruses</taxon>
        <taxon>Duplodnaviria</taxon>
        <taxon>Heunggongvirae</taxon>
        <taxon>Uroviricota</taxon>
        <taxon>Caudoviricetes</taxon>
        <taxon>Demerecviridae</taxon>
        <taxon>Markadamsvirinae</taxon>
        <taxon>Epseptimavirus</taxon>
        <taxon>Epseptimavirus SB10</taxon>
        <taxon>Epseptimavirus fuchur</taxon>
    </lineage>
</organism>
<proteinExistence type="predicted"/>
<accession>A0A5J6T9M2</accession>